<keyword evidence="3" id="KW-1185">Reference proteome</keyword>
<evidence type="ECO:0000313" key="3">
    <source>
        <dbReference type="Proteomes" id="UP001569414"/>
    </source>
</evidence>
<dbReference type="PANTHER" id="PTHR32305">
    <property type="match status" value="1"/>
</dbReference>
<protein>
    <submittedName>
        <fullName evidence="2">RHS repeat domain-containing protein</fullName>
    </submittedName>
</protein>
<dbReference type="Proteomes" id="UP001569414">
    <property type="component" value="Unassembled WGS sequence"/>
</dbReference>
<evidence type="ECO:0000313" key="2">
    <source>
        <dbReference type="EMBL" id="MFA0790748.1"/>
    </source>
</evidence>
<dbReference type="NCBIfam" id="TIGR03696">
    <property type="entry name" value="Rhs_assc_core"/>
    <property type="match status" value="1"/>
</dbReference>
<accession>A0ABV4NMH5</accession>
<feature type="domain" description="RHS protein conserved region" evidence="1">
    <location>
        <begin position="68"/>
        <end position="102"/>
    </location>
</feature>
<dbReference type="EMBL" id="JBGMEL010000007">
    <property type="protein sequence ID" value="MFA0790748.1"/>
    <property type="molecule type" value="Genomic_DNA"/>
</dbReference>
<dbReference type="Pfam" id="PF03527">
    <property type="entry name" value="RHS"/>
    <property type="match status" value="1"/>
</dbReference>
<dbReference type="RefSeq" id="WP_371843370.1">
    <property type="nucleotide sequence ID" value="NZ_JBGMEL010000007.1"/>
</dbReference>
<dbReference type="PANTHER" id="PTHR32305:SF15">
    <property type="entry name" value="PROTEIN RHSA-RELATED"/>
    <property type="match status" value="1"/>
</dbReference>
<sequence>MIHYQYDPLGRRVGKATDSEQTHFLWDGDVLLQENKVDTQTQQDLNTRTYYFEPGTFKPVALREDNQVYHYHLDHLGTPDTLTNQEGEVVWSVAYKSYGNIALAYENQVEQPIRFQGQYFDEETGLHYNRFRYYDPQVGEFTQQDPIGLLGGSNNYMYTPNPLGWTDPLGLKCEEQKAQIHVAYRPNKPVGHNYIGITLPGEETQWFDLVMTESAGGVLGLIRGGQDTALRHGAKISKSTKISTREIDIDQARAALYKADEMSFQASTGPYNLLNNSCTSAVCDILKAGGINPPWWAKTPSLIHKWF</sequence>
<dbReference type="InterPro" id="IPR050708">
    <property type="entry name" value="T6SS_VgrG/RHS"/>
</dbReference>
<reference evidence="2 3" key="1">
    <citation type="submission" date="2024-08" db="EMBL/GenBank/DDBJ databases">
        <authorList>
            <person name="Ishaq N."/>
        </authorList>
    </citation>
    <scope>NUCLEOTIDE SEQUENCE [LARGE SCALE GENOMIC DNA]</scope>
    <source>
        <strain evidence="2 3">JCM 30400</strain>
    </source>
</reference>
<dbReference type="InterPro" id="IPR001826">
    <property type="entry name" value="RHS"/>
</dbReference>
<gene>
    <name evidence="2" type="ORF">ACCI51_09335</name>
</gene>
<dbReference type="InterPro" id="IPR022385">
    <property type="entry name" value="Rhs_assc_core"/>
</dbReference>
<comment type="caution">
    <text evidence="2">The sequence shown here is derived from an EMBL/GenBank/DDBJ whole genome shotgun (WGS) entry which is preliminary data.</text>
</comment>
<name>A0ABV4NMH5_9GAMM</name>
<dbReference type="Gene3D" id="2.180.10.10">
    <property type="entry name" value="RHS repeat-associated core"/>
    <property type="match status" value="1"/>
</dbReference>
<organism evidence="2 3">
    <name type="scientific">Microbulbifer echini</name>
    <dbReference type="NCBI Taxonomy" id="1529067"/>
    <lineage>
        <taxon>Bacteria</taxon>
        <taxon>Pseudomonadati</taxon>
        <taxon>Pseudomonadota</taxon>
        <taxon>Gammaproteobacteria</taxon>
        <taxon>Cellvibrionales</taxon>
        <taxon>Microbulbiferaceae</taxon>
        <taxon>Microbulbifer</taxon>
    </lineage>
</organism>
<dbReference type="PRINTS" id="PR00394">
    <property type="entry name" value="RHSPROTEIN"/>
</dbReference>
<evidence type="ECO:0000259" key="1">
    <source>
        <dbReference type="Pfam" id="PF03527"/>
    </source>
</evidence>
<proteinExistence type="predicted"/>